<dbReference type="InterPro" id="IPR052162">
    <property type="entry name" value="Sensor_kinase/Photoreceptor"/>
</dbReference>
<dbReference type="SUPFAM" id="SSF47384">
    <property type="entry name" value="Homodimeric domain of signal transducing histidine kinase"/>
    <property type="match status" value="1"/>
</dbReference>
<evidence type="ECO:0000256" key="4">
    <source>
        <dbReference type="ARBA" id="ARBA00022679"/>
    </source>
</evidence>
<keyword evidence="5" id="KW-0418">Kinase</keyword>
<comment type="catalytic activity">
    <reaction evidence="1">
        <text>ATP + protein L-histidine = ADP + protein N-phospho-L-histidine.</text>
        <dbReference type="EC" id="2.7.13.3"/>
    </reaction>
</comment>
<dbReference type="CDD" id="cd00075">
    <property type="entry name" value="HATPase"/>
    <property type="match status" value="1"/>
</dbReference>
<evidence type="ECO:0000313" key="9">
    <source>
        <dbReference type="EMBL" id="KGE88653.1"/>
    </source>
</evidence>
<reference evidence="9 10" key="1">
    <citation type="journal article" date="2014" name="Int. J. Syst. Evol. Microbiol.">
        <title>Phaeodactylibacter xiamenensis gen. nov., sp. nov., a member of the family Saprospiraceae isolated from the marine alga Phaeodactylum tricornutum.</title>
        <authorList>
            <person name="Chen Z.Jr."/>
            <person name="Lei X."/>
            <person name="Lai Q."/>
            <person name="Li Y."/>
            <person name="Zhang B."/>
            <person name="Zhang J."/>
            <person name="Zhang H."/>
            <person name="Yang L."/>
            <person name="Zheng W."/>
            <person name="Tian Y."/>
            <person name="Yu Z."/>
            <person name="Xu H.Jr."/>
            <person name="Zheng T."/>
        </authorList>
    </citation>
    <scope>NUCLEOTIDE SEQUENCE [LARGE SCALE GENOMIC DNA]</scope>
    <source>
        <strain evidence="9 10">KD52</strain>
    </source>
</reference>
<dbReference type="Gene3D" id="1.10.287.130">
    <property type="match status" value="1"/>
</dbReference>
<feature type="domain" description="PAS" evidence="8">
    <location>
        <begin position="390"/>
        <end position="460"/>
    </location>
</feature>
<dbReference type="InterPro" id="IPR004358">
    <property type="entry name" value="Sig_transdc_His_kin-like_C"/>
</dbReference>
<dbReference type="GO" id="GO:0000155">
    <property type="term" value="F:phosphorelay sensor kinase activity"/>
    <property type="evidence" value="ECO:0007669"/>
    <property type="project" value="InterPro"/>
</dbReference>
<dbReference type="STRING" id="1524460.IX84_08280"/>
<dbReference type="InterPro" id="IPR005467">
    <property type="entry name" value="His_kinase_dom"/>
</dbReference>
<sequence>MHLPQHEITLPPNEERALLETYPYLQSLPAFLLLSCGHIWVSPALASEYPVLGEQFSIHKLTRFLPEPQRNILEPLVHDRYRLLAATFDQKIPLLPPLDHTLLAIRQLFYHDGPNWLGILYPSQFTDRPKAGIAPAVPPPITDFEPLLQSSDIGFWQFDRQTRQVYFSDAIYKLLGYAPGELKSPVEAISPTDYNLVRVILEAMIQYPAPKDNKIEVNFCHKSGSSIPILFTIHAEGTRYLGTYHSVEESAALRKALKRVTEKAELRAYRFQVLFDTLPEMVFIADKQTGTIINCNRVVKDKLGYEPEELTGQHFTILLPEGHKNEGLAKFNSDSTAHSFLIFTLRTKSGQLVDTQISETIIDHYGKPARLTIFSDKTKLVAAERRAERRERQYRQLIKYSSDVISISSKAFRILWVSDNIKSKIGYASHEMIGTKLLDLIHPEDLRAATQYLLQQIEQDQPEFTYTARYKHKDGHYLWLENHTIRTVDDEGKPIGITYSRDITVQVELQEKRAEMDRLKREFVSMASHQLRTPMAVFAANLEMLMEAEEAQSPFLKRILSRMERESNRMVSLVDDVLAVSKLNSNEELQANKTPVEIVSFLRQILADESFYFEEAPIVLRSEIQSGEIIADEEQLTHLLQNLLSNAIKYSERRDPPEVHTCQLTDGRIQINIKDHGIGIPEMDRPNLFQQFHRAANAKKIAGTGLGLYIVKRFADANNIHIAVNSKEDIGTTFSLTFNNT</sequence>
<dbReference type="InterPro" id="IPR003661">
    <property type="entry name" value="HisK_dim/P_dom"/>
</dbReference>
<accession>A0A098SAI7</accession>
<name>A0A098SAI7_9BACT</name>
<dbReference type="SUPFAM" id="SSF55785">
    <property type="entry name" value="PYP-like sensor domain (PAS domain)"/>
    <property type="match status" value="3"/>
</dbReference>
<dbReference type="AlphaFoldDB" id="A0A098SAI7"/>
<dbReference type="CDD" id="cd00130">
    <property type="entry name" value="PAS"/>
    <property type="match status" value="3"/>
</dbReference>
<keyword evidence="3" id="KW-0597">Phosphoprotein</keyword>
<dbReference type="SUPFAM" id="SSF55874">
    <property type="entry name" value="ATPase domain of HSP90 chaperone/DNA topoisomerase II/histidine kinase"/>
    <property type="match status" value="1"/>
</dbReference>
<organism evidence="9 10">
    <name type="scientific">Phaeodactylibacter xiamenensis</name>
    <dbReference type="NCBI Taxonomy" id="1524460"/>
    <lineage>
        <taxon>Bacteria</taxon>
        <taxon>Pseudomonadati</taxon>
        <taxon>Bacteroidota</taxon>
        <taxon>Saprospiria</taxon>
        <taxon>Saprospirales</taxon>
        <taxon>Haliscomenobacteraceae</taxon>
        <taxon>Phaeodactylibacter</taxon>
    </lineage>
</organism>
<dbReference type="Pfam" id="PF13188">
    <property type="entry name" value="PAS_8"/>
    <property type="match status" value="1"/>
</dbReference>
<dbReference type="RefSeq" id="WP_044218409.1">
    <property type="nucleotide sequence ID" value="NZ_JBKAGJ010000018.1"/>
</dbReference>
<dbReference type="InterPro" id="IPR000014">
    <property type="entry name" value="PAS"/>
</dbReference>
<dbReference type="SMART" id="SM00091">
    <property type="entry name" value="PAS"/>
    <property type="match status" value="3"/>
</dbReference>
<dbReference type="SMART" id="SM00388">
    <property type="entry name" value="HisKA"/>
    <property type="match status" value="1"/>
</dbReference>
<dbReference type="Gene3D" id="3.30.450.20">
    <property type="entry name" value="PAS domain"/>
    <property type="match status" value="3"/>
</dbReference>
<dbReference type="SMART" id="SM00387">
    <property type="entry name" value="HATPase_c"/>
    <property type="match status" value="1"/>
</dbReference>
<dbReference type="PANTHER" id="PTHR43304">
    <property type="entry name" value="PHYTOCHROME-LIKE PROTEIN CPH1"/>
    <property type="match status" value="1"/>
</dbReference>
<dbReference type="InterPro" id="IPR036097">
    <property type="entry name" value="HisK_dim/P_sf"/>
</dbReference>
<dbReference type="PANTHER" id="PTHR43304:SF1">
    <property type="entry name" value="PAC DOMAIN-CONTAINING PROTEIN"/>
    <property type="match status" value="1"/>
</dbReference>
<feature type="domain" description="PAS" evidence="8">
    <location>
        <begin position="140"/>
        <end position="182"/>
    </location>
</feature>
<evidence type="ECO:0000256" key="5">
    <source>
        <dbReference type="ARBA" id="ARBA00022777"/>
    </source>
</evidence>
<evidence type="ECO:0000313" key="10">
    <source>
        <dbReference type="Proteomes" id="UP000029736"/>
    </source>
</evidence>
<proteinExistence type="predicted"/>
<dbReference type="OrthoDB" id="9813151at2"/>
<dbReference type="PROSITE" id="PS50112">
    <property type="entry name" value="PAS"/>
    <property type="match status" value="3"/>
</dbReference>
<gene>
    <name evidence="9" type="ORF">IX84_08280</name>
</gene>
<evidence type="ECO:0000259" key="7">
    <source>
        <dbReference type="PROSITE" id="PS50109"/>
    </source>
</evidence>
<dbReference type="PRINTS" id="PR00344">
    <property type="entry name" value="BCTRLSENSOR"/>
</dbReference>
<feature type="domain" description="Histidine kinase" evidence="7">
    <location>
        <begin position="526"/>
        <end position="741"/>
    </location>
</feature>
<dbReference type="Proteomes" id="UP000029736">
    <property type="component" value="Unassembled WGS sequence"/>
</dbReference>
<dbReference type="CDD" id="cd00082">
    <property type="entry name" value="HisKA"/>
    <property type="match status" value="1"/>
</dbReference>
<dbReference type="Pfam" id="PF00512">
    <property type="entry name" value="HisKA"/>
    <property type="match status" value="1"/>
</dbReference>
<dbReference type="InterPro" id="IPR035965">
    <property type="entry name" value="PAS-like_dom_sf"/>
</dbReference>
<dbReference type="InterPro" id="IPR003594">
    <property type="entry name" value="HATPase_dom"/>
</dbReference>
<dbReference type="EMBL" id="JPOS01000018">
    <property type="protein sequence ID" value="KGE88653.1"/>
    <property type="molecule type" value="Genomic_DNA"/>
</dbReference>
<comment type="caution">
    <text evidence="9">The sequence shown here is derived from an EMBL/GenBank/DDBJ whole genome shotgun (WGS) entry which is preliminary data.</text>
</comment>
<dbReference type="FunFam" id="1.10.287.130:FF:000001">
    <property type="entry name" value="Two-component sensor histidine kinase"/>
    <property type="match status" value="1"/>
</dbReference>
<dbReference type="Gene3D" id="3.30.565.10">
    <property type="entry name" value="Histidine kinase-like ATPase, C-terminal domain"/>
    <property type="match status" value="1"/>
</dbReference>
<keyword evidence="4" id="KW-0808">Transferase</keyword>
<dbReference type="Pfam" id="PF02518">
    <property type="entry name" value="HATPase_c"/>
    <property type="match status" value="1"/>
</dbReference>
<evidence type="ECO:0000256" key="1">
    <source>
        <dbReference type="ARBA" id="ARBA00000085"/>
    </source>
</evidence>
<evidence type="ECO:0000256" key="6">
    <source>
        <dbReference type="ARBA" id="ARBA00023012"/>
    </source>
</evidence>
<evidence type="ECO:0000256" key="3">
    <source>
        <dbReference type="ARBA" id="ARBA00022553"/>
    </source>
</evidence>
<keyword evidence="10" id="KW-1185">Reference proteome</keyword>
<feature type="domain" description="PAS" evidence="8">
    <location>
        <begin position="267"/>
        <end position="321"/>
    </location>
</feature>
<evidence type="ECO:0000259" key="8">
    <source>
        <dbReference type="PROSITE" id="PS50112"/>
    </source>
</evidence>
<protein>
    <recommendedName>
        <fullName evidence="2">histidine kinase</fullName>
        <ecNumber evidence="2">2.7.13.3</ecNumber>
    </recommendedName>
</protein>
<dbReference type="InterPro" id="IPR013655">
    <property type="entry name" value="PAS_fold_3"/>
</dbReference>
<dbReference type="PROSITE" id="PS50109">
    <property type="entry name" value="HIS_KIN"/>
    <property type="match status" value="1"/>
</dbReference>
<evidence type="ECO:0000256" key="2">
    <source>
        <dbReference type="ARBA" id="ARBA00012438"/>
    </source>
</evidence>
<dbReference type="InterPro" id="IPR036890">
    <property type="entry name" value="HATPase_C_sf"/>
</dbReference>
<dbReference type="NCBIfam" id="TIGR00229">
    <property type="entry name" value="sensory_box"/>
    <property type="match status" value="3"/>
</dbReference>
<dbReference type="EC" id="2.7.13.3" evidence="2"/>
<dbReference type="Pfam" id="PF08447">
    <property type="entry name" value="PAS_3"/>
    <property type="match status" value="1"/>
</dbReference>
<keyword evidence="6" id="KW-0902">Two-component regulatory system</keyword>